<sequence length="135" mass="14031">MPDAQYEQTNTFFWLLSAGGLPLLGLGLLLAAIGIVLIIWPLRRASFVLVLLSILPAVLGLITVYSAAVDYGEMAGLSTPPKPAEFAAATSRAMSSSFFGLLGTIVALIPSLAAVARATNPARALKGTPQVNSPH</sequence>
<keyword evidence="1" id="KW-1133">Transmembrane helix</keyword>
<keyword evidence="1" id="KW-0812">Transmembrane</keyword>
<gene>
    <name evidence="2" type="ORF">FYK55_12755</name>
</gene>
<keyword evidence="3" id="KW-1185">Reference proteome</keyword>
<evidence type="ECO:0000313" key="3">
    <source>
        <dbReference type="Proteomes" id="UP000324479"/>
    </source>
</evidence>
<reference evidence="2 3" key="1">
    <citation type="submission" date="2019-08" db="EMBL/GenBank/DDBJ databases">
        <authorList>
            <person name="Dhanesh K."/>
            <person name="Kumar G."/>
            <person name="Sasikala C."/>
            <person name="Venkata Ramana C."/>
        </authorList>
    </citation>
    <scope>NUCLEOTIDE SEQUENCE [LARGE SCALE GENOMIC DNA]</scope>
    <source>
        <strain evidence="2 3">JC645</strain>
    </source>
</reference>
<evidence type="ECO:0000256" key="1">
    <source>
        <dbReference type="SAM" id="Phobius"/>
    </source>
</evidence>
<feature type="transmembrane region" description="Helical" evidence="1">
    <location>
        <begin position="12"/>
        <end position="40"/>
    </location>
</feature>
<name>A0A5M6D6I5_9BACT</name>
<evidence type="ECO:0000313" key="2">
    <source>
        <dbReference type="EMBL" id="KAA5543147.1"/>
    </source>
</evidence>
<feature type="transmembrane region" description="Helical" evidence="1">
    <location>
        <begin position="47"/>
        <end position="68"/>
    </location>
</feature>
<dbReference type="EMBL" id="VWOX01000006">
    <property type="protein sequence ID" value="KAA5543147.1"/>
    <property type="molecule type" value="Genomic_DNA"/>
</dbReference>
<dbReference type="AlphaFoldDB" id="A0A5M6D6I5"/>
<organism evidence="2 3">
    <name type="scientific">Roseiconus nitratireducens</name>
    <dbReference type="NCBI Taxonomy" id="2605748"/>
    <lineage>
        <taxon>Bacteria</taxon>
        <taxon>Pseudomonadati</taxon>
        <taxon>Planctomycetota</taxon>
        <taxon>Planctomycetia</taxon>
        <taxon>Pirellulales</taxon>
        <taxon>Pirellulaceae</taxon>
        <taxon>Roseiconus</taxon>
    </lineage>
</organism>
<keyword evidence="1" id="KW-0472">Membrane</keyword>
<comment type="caution">
    <text evidence="2">The sequence shown here is derived from an EMBL/GenBank/DDBJ whole genome shotgun (WGS) entry which is preliminary data.</text>
</comment>
<dbReference type="Proteomes" id="UP000324479">
    <property type="component" value="Unassembled WGS sequence"/>
</dbReference>
<protein>
    <submittedName>
        <fullName evidence="2">Uncharacterized protein</fullName>
    </submittedName>
</protein>
<accession>A0A5M6D6I5</accession>
<dbReference type="RefSeq" id="WP_150076812.1">
    <property type="nucleotide sequence ID" value="NZ_VWOX01000006.1"/>
</dbReference>
<feature type="transmembrane region" description="Helical" evidence="1">
    <location>
        <begin position="98"/>
        <end position="116"/>
    </location>
</feature>
<proteinExistence type="predicted"/>